<accession>A0A9Q3BL53</accession>
<name>A0A9Q3BL53_9BASI</name>
<dbReference type="PANTHER" id="PTHR11439:SF467">
    <property type="entry name" value="INTEGRASE CATALYTIC DOMAIN-CONTAINING PROTEIN"/>
    <property type="match status" value="1"/>
</dbReference>
<organism evidence="1 2">
    <name type="scientific">Austropuccinia psidii MF-1</name>
    <dbReference type="NCBI Taxonomy" id="1389203"/>
    <lineage>
        <taxon>Eukaryota</taxon>
        <taxon>Fungi</taxon>
        <taxon>Dikarya</taxon>
        <taxon>Basidiomycota</taxon>
        <taxon>Pucciniomycotina</taxon>
        <taxon>Pucciniomycetes</taxon>
        <taxon>Pucciniales</taxon>
        <taxon>Sphaerophragmiaceae</taxon>
        <taxon>Austropuccinia</taxon>
    </lineage>
</organism>
<dbReference type="OrthoDB" id="3344688at2759"/>
<dbReference type="AlphaFoldDB" id="A0A9Q3BL53"/>
<proteinExistence type="predicted"/>
<dbReference type="PANTHER" id="PTHR11439">
    <property type="entry name" value="GAG-POL-RELATED RETROTRANSPOSON"/>
    <property type="match status" value="1"/>
</dbReference>
<evidence type="ECO:0008006" key="3">
    <source>
        <dbReference type="Google" id="ProtNLM"/>
    </source>
</evidence>
<sequence>MQDFVWDKTRCVIIWLHIDNGVVFAKQQAEITELQHSLCGNFDIKWDNKLHHIIGIDIKPIGDGFHLGQTHLIHSIFDKYWDQRSRSNAPLPVKHNLTSLTNNADIVWWPDFISAIGALNYVATGTQPDISFAVNFLARHSKFPGKHHWYCLQQLIGYLNGTSTTCLSLMPHGRVPVLEVYLDASWGGEFSRTEHGYITRLSGCSIAWCSKRLVTVASSSCHAKFMALGMITGLRT</sequence>
<keyword evidence="2" id="KW-1185">Reference proteome</keyword>
<evidence type="ECO:0000313" key="1">
    <source>
        <dbReference type="EMBL" id="MBW0466907.1"/>
    </source>
</evidence>
<evidence type="ECO:0000313" key="2">
    <source>
        <dbReference type="Proteomes" id="UP000765509"/>
    </source>
</evidence>
<reference evidence="1" key="1">
    <citation type="submission" date="2021-03" db="EMBL/GenBank/DDBJ databases">
        <title>Draft genome sequence of rust myrtle Austropuccinia psidii MF-1, a brazilian biotype.</title>
        <authorList>
            <person name="Quecine M.C."/>
            <person name="Pachon D.M.R."/>
            <person name="Bonatelli M.L."/>
            <person name="Correr F.H."/>
            <person name="Franceschini L.M."/>
            <person name="Leite T.F."/>
            <person name="Margarido G.R.A."/>
            <person name="Almeida C.A."/>
            <person name="Ferrarezi J.A."/>
            <person name="Labate C.A."/>
        </authorList>
    </citation>
    <scope>NUCLEOTIDE SEQUENCE</scope>
    <source>
        <strain evidence="1">MF-1</strain>
    </source>
</reference>
<protein>
    <recommendedName>
        <fullName evidence="3">Reverse transcriptase Ty1/copia-type domain-containing protein</fullName>
    </recommendedName>
</protein>
<gene>
    <name evidence="1" type="ORF">O181_006622</name>
</gene>
<dbReference type="Proteomes" id="UP000765509">
    <property type="component" value="Unassembled WGS sequence"/>
</dbReference>
<dbReference type="EMBL" id="AVOT02001429">
    <property type="protein sequence ID" value="MBW0466907.1"/>
    <property type="molecule type" value="Genomic_DNA"/>
</dbReference>
<comment type="caution">
    <text evidence="1">The sequence shown here is derived from an EMBL/GenBank/DDBJ whole genome shotgun (WGS) entry which is preliminary data.</text>
</comment>